<dbReference type="InterPro" id="IPR009003">
    <property type="entry name" value="Peptidase_S1_PA"/>
</dbReference>
<feature type="compositionally biased region" description="Gly residues" evidence="1">
    <location>
        <begin position="7"/>
        <end position="20"/>
    </location>
</feature>
<dbReference type="GO" id="GO:0005615">
    <property type="term" value="C:extracellular space"/>
    <property type="evidence" value="ECO:0007669"/>
    <property type="project" value="TreeGrafter"/>
</dbReference>
<dbReference type="Gene3D" id="2.40.10.10">
    <property type="entry name" value="Trypsin-like serine proteases"/>
    <property type="match status" value="2"/>
</dbReference>
<dbReference type="GeneTree" id="ENSGT01030000234528"/>
<reference evidence="3" key="1">
    <citation type="submission" date="2019-03" db="UniProtKB">
        <authorList>
            <consortium name="Ensembl"/>
        </authorList>
    </citation>
    <scope>IDENTIFICATION</scope>
</reference>
<organism evidence="3">
    <name type="scientific">Ursus maritimus</name>
    <name type="common">Polar bear</name>
    <name type="synonym">Thalarctos maritimus</name>
    <dbReference type="NCBI Taxonomy" id="29073"/>
    <lineage>
        <taxon>Eukaryota</taxon>
        <taxon>Metazoa</taxon>
        <taxon>Chordata</taxon>
        <taxon>Craniata</taxon>
        <taxon>Vertebrata</taxon>
        <taxon>Euteleostomi</taxon>
        <taxon>Mammalia</taxon>
        <taxon>Eutheria</taxon>
        <taxon>Laurasiatheria</taxon>
        <taxon>Carnivora</taxon>
        <taxon>Caniformia</taxon>
        <taxon>Ursidae</taxon>
        <taxon>Ursus</taxon>
    </lineage>
</organism>
<protein>
    <recommendedName>
        <fullName evidence="2">Peptidase S1 domain-containing protein</fullName>
    </recommendedName>
</protein>
<dbReference type="InterPro" id="IPR043504">
    <property type="entry name" value="Peptidase_S1_PA_chymotrypsin"/>
</dbReference>
<dbReference type="Ensembl" id="ENSUMAT00000008398.1">
    <property type="protein sequence ID" value="ENSUMAP00000006994.1"/>
    <property type="gene ID" value="ENSUMAG00000005441.1"/>
</dbReference>
<accession>A0A452TFY7</accession>
<dbReference type="SMART" id="SM00020">
    <property type="entry name" value="Tryp_SPc"/>
    <property type="match status" value="1"/>
</dbReference>
<evidence type="ECO:0000259" key="2">
    <source>
        <dbReference type="SMART" id="SM00020"/>
    </source>
</evidence>
<feature type="region of interest" description="Disordered" evidence="1">
    <location>
        <begin position="1"/>
        <end position="69"/>
    </location>
</feature>
<dbReference type="GO" id="GO:0002438">
    <property type="term" value="P:acute inflammatory response to antigenic stimulus"/>
    <property type="evidence" value="ECO:0007669"/>
    <property type="project" value="TreeGrafter"/>
</dbReference>
<feature type="domain" description="Peptidase S1" evidence="2">
    <location>
        <begin position="88"/>
        <end position="238"/>
    </location>
</feature>
<dbReference type="AlphaFoldDB" id="A0A452TFY7"/>
<evidence type="ECO:0000313" key="3">
    <source>
        <dbReference type="Ensembl" id="ENSUMAP00000006994"/>
    </source>
</evidence>
<dbReference type="GO" id="GO:0006909">
    <property type="term" value="P:phagocytosis"/>
    <property type="evidence" value="ECO:0007669"/>
    <property type="project" value="TreeGrafter"/>
</dbReference>
<dbReference type="GO" id="GO:0006508">
    <property type="term" value="P:proteolysis"/>
    <property type="evidence" value="ECO:0007669"/>
    <property type="project" value="InterPro"/>
</dbReference>
<dbReference type="InterPro" id="IPR050850">
    <property type="entry name" value="Peptidase_S1_Elastase_sf"/>
</dbReference>
<sequence>MVTLTKQGGGTLPGGEGAGPVGVHQTKGGIKGRHGAPAVCQALGQQGRHRHPPRVWDSLATGDKGDPRRSPCSPCRWIRWLPPLNLPEPAERCFLRQRPGGCCSWSILGDTGSRREPTRQTFAIQRVFETGFNPQRLLNDIVILQLNGSATINSNVQVARLPAQNQGVGSGVRCLAMGWGQLGTTRPPPRILQELNVTVVTTLCRRANVCTLVPRRQAGICFVLPSSSPCGGTGSRVRGCEQGHSHPHRRHTHRFCIGLDTGVREPRQT</sequence>
<proteinExistence type="predicted"/>
<evidence type="ECO:0000256" key="1">
    <source>
        <dbReference type="SAM" id="MobiDB-lite"/>
    </source>
</evidence>
<dbReference type="PANTHER" id="PTHR24257">
    <property type="entry name" value="CHYMOTRYPSIN-LIKE ELASTASE FAMILY MEMBER"/>
    <property type="match status" value="1"/>
</dbReference>
<dbReference type="GO" id="GO:0004252">
    <property type="term" value="F:serine-type endopeptidase activity"/>
    <property type="evidence" value="ECO:0007669"/>
    <property type="project" value="InterPro"/>
</dbReference>
<dbReference type="SUPFAM" id="SSF50494">
    <property type="entry name" value="Trypsin-like serine proteases"/>
    <property type="match status" value="1"/>
</dbReference>
<dbReference type="InterPro" id="IPR001254">
    <property type="entry name" value="Trypsin_dom"/>
</dbReference>
<dbReference type="PANTHER" id="PTHR24257:SF16">
    <property type="entry name" value="NEUTROPHIL ELASTASE"/>
    <property type="match status" value="1"/>
</dbReference>
<dbReference type="Pfam" id="PF00089">
    <property type="entry name" value="Trypsin"/>
    <property type="match status" value="1"/>
</dbReference>
<name>A0A452TFY7_URSMA</name>